<dbReference type="SUPFAM" id="SSF57850">
    <property type="entry name" value="RING/U-box"/>
    <property type="match status" value="1"/>
</dbReference>
<feature type="region of interest" description="Disordered" evidence="6">
    <location>
        <begin position="475"/>
        <end position="495"/>
    </location>
</feature>
<dbReference type="Proteomes" id="UP000077755">
    <property type="component" value="Chromosome 8"/>
</dbReference>
<keyword evidence="4" id="KW-0862">Zinc</keyword>
<sequence>MAVYYKFKSAKDYDSVSLDGHFITVANLKDKIFENKHLGTGTDFDLVISNAQTNEEYVDEGMLIPKNTSVLIRRVPGRPRMPIVAAPPVIDQQEPEVEFKAGNLQGANSTFFGANPSVTNYPEDSEWDEFGSDLYAIPEVLHVQSSNQVQKAPPPSKSDEDSKIQALIDNPALDWQHQIVEGSGNARGYGRGMGGRMGGRGFGRGAGLERKTLPPGYVCHRCKVPGHFIQHCPTNGDPTFDIRKVKPPTGIPKSMLVPTPDGSYALPSGAVAVLKPNEAVFEKEIKGMPSTRSVGDFPPELYCPLCREVMKDAVLTGKCCFRSFCDKCIRDNIISKSMCVCGAQHVLADDLLPNNTVRETINRILEANNSGGDNKGSAFHIQDMKSARPKAKIPSHALSAASKGEQILPQIKDTTGSQDTTELVKIVAAPQPPVKNSNIAGSSRVPDVFEATNKSRSGKEPAIQASGPLAAEELQEKLVSEPGKKKKRKRTRMPSDMQWNTSHEFAAENYMMPVGPAFNPYWNGMQPGMEGFGGPCAGPMPYMGYGPMPMDVPYGGHLPQDPYGPPVNMMPFPPQRNFPRYGMEFNGRPVMSKEEFEAQKVNLMHEREIERLGDSCDLARERESREVTSSSSVPSNELKSVCDSSVQNCLSKSPPKYSHSPKLPLKHTQEAAELTRRQSQDPGPRRPPSKSDSHRDHGKKQHYHDVYYHHQEDSDVHKSRSLSSKPPVHHQASFEPPPKFSSTGVKDKKSVSADITCPEHEAADKKQKTVTSSSAHDEDHHRSRTTNAAPKNISSSTGSDHVQERYQYDESSEDEEDDRHFKRRPSRYVAVEKEKHSSKGSKGREKGSHGSHSHK</sequence>
<dbReference type="InterPro" id="IPR013083">
    <property type="entry name" value="Znf_RING/FYVE/PHD"/>
</dbReference>
<evidence type="ECO:0000256" key="6">
    <source>
        <dbReference type="SAM" id="MobiDB-lite"/>
    </source>
</evidence>
<gene>
    <name evidence="8" type="ORF">DCAR_0831710</name>
</gene>
<feature type="compositionally biased region" description="Basic and acidic residues" evidence="6">
    <location>
        <begin position="670"/>
        <end position="679"/>
    </location>
</feature>
<feature type="region of interest" description="Disordered" evidence="6">
    <location>
        <begin position="670"/>
        <end position="855"/>
    </location>
</feature>
<comment type="subcellular location">
    <subcellularLocation>
        <location evidence="1">Nucleus</location>
    </subcellularLocation>
</comment>
<dbReference type="CDD" id="cd16620">
    <property type="entry name" value="vRING-HC-C4C4_RBBP6"/>
    <property type="match status" value="1"/>
</dbReference>
<evidence type="ECO:0000259" key="7">
    <source>
        <dbReference type="SMART" id="SM01180"/>
    </source>
</evidence>
<feature type="compositionally biased region" description="Basic and acidic residues" evidence="6">
    <location>
        <begin position="614"/>
        <end position="626"/>
    </location>
</feature>
<keyword evidence="5" id="KW-0539">Nucleus</keyword>
<feature type="compositionally biased region" description="Basic and acidic residues" evidence="6">
    <location>
        <begin position="703"/>
        <end position="718"/>
    </location>
</feature>
<dbReference type="PANTHER" id="PTHR15439">
    <property type="entry name" value="RETINOBLASTOMA-BINDING PROTEIN 6"/>
    <property type="match status" value="1"/>
</dbReference>
<dbReference type="GO" id="GO:0005634">
    <property type="term" value="C:nucleus"/>
    <property type="evidence" value="ECO:0007669"/>
    <property type="project" value="UniProtKB-SubCell"/>
</dbReference>
<feature type="domain" description="DWNN" evidence="7">
    <location>
        <begin position="3"/>
        <end position="76"/>
    </location>
</feature>
<organism evidence="8 9">
    <name type="scientific">Daucus carota subsp. sativus</name>
    <name type="common">Carrot</name>
    <dbReference type="NCBI Taxonomy" id="79200"/>
    <lineage>
        <taxon>Eukaryota</taxon>
        <taxon>Viridiplantae</taxon>
        <taxon>Streptophyta</taxon>
        <taxon>Embryophyta</taxon>
        <taxon>Tracheophyta</taxon>
        <taxon>Spermatophyta</taxon>
        <taxon>Magnoliopsida</taxon>
        <taxon>eudicotyledons</taxon>
        <taxon>Gunneridae</taxon>
        <taxon>Pentapetalae</taxon>
        <taxon>asterids</taxon>
        <taxon>campanulids</taxon>
        <taxon>Apiales</taxon>
        <taxon>Apiaceae</taxon>
        <taxon>Apioideae</taxon>
        <taxon>Scandiceae</taxon>
        <taxon>Daucinae</taxon>
        <taxon>Daucus</taxon>
        <taxon>Daucus sect. Daucus</taxon>
    </lineage>
</organism>
<dbReference type="PANTHER" id="PTHR15439:SF24">
    <property type="entry name" value="DWNN DOMAIN-CONTAINING PROTEIN"/>
    <property type="match status" value="1"/>
</dbReference>
<evidence type="ECO:0000256" key="1">
    <source>
        <dbReference type="ARBA" id="ARBA00004123"/>
    </source>
</evidence>
<dbReference type="Gene3D" id="3.30.40.10">
    <property type="entry name" value="Zinc/RING finger domain, C3HC4 (zinc finger)"/>
    <property type="match status" value="1"/>
</dbReference>
<reference evidence="8" key="1">
    <citation type="journal article" date="2016" name="Nat. Genet.">
        <title>A high-quality carrot genome assembly provides new insights into carotenoid accumulation and asterid genome evolution.</title>
        <authorList>
            <person name="Iorizzo M."/>
            <person name="Ellison S."/>
            <person name="Senalik D."/>
            <person name="Zeng P."/>
            <person name="Satapoomin P."/>
            <person name="Huang J."/>
            <person name="Bowman M."/>
            <person name="Iovene M."/>
            <person name="Sanseverino W."/>
            <person name="Cavagnaro P."/>
            <person name="Yildiz M."/>
            <person name="Macko-Podgorni A."/>
            <person name="Moranska E."/>
            <person name="Grzebelus E."/>
            <person name="Grzebelus D."/>
            <person name="Ashrafi H."/>
            <person name="Zheng Z."/>
            <person name="Cheng S."/>
            <person name="Spooner D."/>
            <person name="Van Deynze A."/>
            <person name="Simon P."/>
        </authorList>
    </citation>
    <scope>NUCLEOTIDE SEQUENCE</scope>
    <source>
        <tissue evidence="8">Leaf</tissue>
    </source>
</reference>
<keyword evidence="2" id="KW-0479">Metal-binding</keyword>
<evidence type="ECO:0000256" key="2">
    <source>
        <dbReference type="ARBA" id="ARBA00022723"/>
    </source>
</evidence>
<dbReference type="GO" id="GO:0006511">
    <property type="term" value="P:ubiquitin-dependent protein catabolic process"/>
    <property type="evidence" value="ECO:0007669"/>
    <property type="project" value="TreeGrafter"/>
</dbReference>
<dbReference type="GO" id="GO:0008270">
    <property type="term" value="F:zinc ion binding"/>
    <property type="evidence" value="ECO:0007669"/>
    <property type="project" value="UniProtKB-KW"/>
</dbReference>
<feature type="region of interest" description="Disordered" evidence="6">
    <location>
        <begin position="614"/>
        <end position="640"/>
    </location>
</feature>
<evidence type="ECO:0000256" key="3">
    <source>
        <dbReference type="ARBA" id="ARBA00022771"/>
    </source>
</evidence>
<evidence type="ECO:0000256" key="4">
    <source>
        <dbReference type="ARBA" id="ARBA00022833"/>
    </source>
</evidence>
<keyword evidence="9" id="KW-1185">Reference proteome</keyword>
<dbReference type="Gene3D" id="3.10.20.90">
    <property type="entry name" value="Phosphatidylinositol 3-kinase Catalytic Subunit, Chain A, domain 1"/>
    <property type="match status" value="1"/>
</dbReference>
<feature type="compositionally biased region" description="Basic and acidic residues" evidence="6">
    <location>
        <begin position="830"/>
        <end position="848"/>
    </location>
</feature>
<feature type="region of interest" description="Disordered" evidence="6">
    <location>
        <begin position="390"/>
        <end position="410"/>
    </location>
</feature>
<feature type="compositionally biased region" description="Basic and acidic residues" evidence="6">
    <location>
        <begin position="745"/>
        <end position="767"/>
    </location>
</feature>
<feature type="compositionally biased region" description="Polar residues" evidence="6">
    <location>
        <begin position="785"/>
        <end position="800"/>
    </location>
</feature>
<proteinExistence type="predicted"/>
<accession>A0AAF0XS94</accession>
<dbReference type="Pfam" id="PF08783">
    <property type="entry name" value="DWNN"/>
    <property type="match status" value="1"/>
</dbReference>
<keyword evidence="3" id="KW-0863">Zinc-finger</keyword>
<name>A0AAF0XS94_DAUCS</name>
<dbReference type="EMBL" id="CP093350">
    <property type="protein sequence ID" value="WOH12209.1"/>
    <property type="molecule type" value="Genomic_DNA"/>
</dbReference>
<evidence type="ECO:0000313" key="9">
    <source>
        <dbReference type="Proteomes" id="UP000077755"/>
    </source>
</evidence>
<dbReference type="Gene3D" id="4.10.60.10">
    <property type="entry name" value="Zinc finger, CCHC-type"/>
    <property type="match status" value="1"/>
</dbReference>
<protein>
    <recommendedName>
        <fullName evidence="7">DWNN domain-containing protein</fullName>
    </recommendedName>
</protein>
<dbReference type="SMART" id="SM01180">
    <property type="entry name" value="DWNN"/>
    <property type="match status" value="1"/>
</dbReference>
<dbReference type="GO" id="GO:0061630">
    <property type="term" value="F:ubiquitin protein ligase activity"/>
    <property type="evidence" value="ECO:0007669"/>
    <property type="project" value="InterPro"/>
</dbReference>
<evidence type="ECO:0000256" key="5">
    <source>
        <dbReference type="ARBA" id="ARBA00023242"/>
    </source>
</evidence>
<reference evidence="8" key="2">
    <citation type="submission" date="2022-03" db="EMBL/GenBank/DDBJ databases">
        <title>Draft title - Genomic analysis of global carrot germplasm unveils the trajectory of domestication and the origin of high carotenoid orange carrot.</title>
        <authorList>
            <person name="Iorizzo M."/>
            <person name="Ellison S."/>
            <person name="Senalik D."/>
            <person name="Macko-Podgorni A."/>
            <person name="Grzebelus D."/>
            <person name="Bostan H."/>
            <person name="Rolling W."/>
            <person name="Curaba J."/>
            <person name="Simon P."/>
        </authorList>
    </citation>
    <scope>NUCLEOTIDE SEQUENCE</scope>
    <source>
        <tissue evidence="8">Leaf</tissue>
    </source>
</reference>
<dbReference type="InterPro" id="IPR033489">
    <property type="entry name" value="RBBP6"/>
</dbReference>
<dbReference type="AlphaFoldDB" id="A0AAF0XS94"/>
<dbReference type="GO" id="GO:0016567">
    <property type="term" value="P:protein ubiquitination"/>
    <property type="evidence" value="ECO:0007669"/>
    <property type="project" value="InterPro"/>
</dbReference>
<evidence type="ECO:0000313" key="8">
    <source>
        <dbReference type="EMBL" id="WOH12209.1"/>
    </source>
</evidence>
<dbReference type="InterPro" id="IPR014891">
    <property type="entry name" value="DWNN_domain"/>
</dbReference>
<dbReference type="InterPro" id="IPR025829">
    <property type="entry name" value="Zn_knuckle_CX2CX3GHX4C"/>
</dbReference>
<dbReference type="Pfam" id="PF13696">
    <property type="entry name" value="zf-CCHC_2"/>
    <property type="match status" value="1"/>
</dbReference>
<dbReference type="GO" id="GO:0006397">
    <property type="term" value="P:mRNA processing"/>
    <property type="evidence" value="ECO:0007669"/>
    <property type="project" value="InterPro"/>
</dbReference>